<dbReference type="GO" id="GO:0007346">
    <property type="term" value="P:regulation of mitotic cell cycle"/>
    <property type="evidence" value="ECO:0007669"/>
    <property type="project" value="TreeGrafter"/>
</dbReference>
<dbReference type="GO" id="GO:0000307">
    <property type="term" value="C:cyclin-dependent protein kinase holoenzyme complex"/>
    <property type="evidence" value="ECO:0007669"/>
    <property type="project" value="UniProtKB-ARBA"/>
</dbReference>
<reference evidence="5 6" key="1">
    <citation type="journal article" date="2011" name="Proc. Natl. Acad. Sci. U.S.A.">
        <title>Evolutionary erosion of yeast sex chromosomes by mating-type switching accidents.</title>
        <authorList>
            <person name="Gordon J.L."/>
            <person name="Armisen D."/>
            <person name="Proux-Wera E."/>
            <person name="Oheigeartaigh S.S."/>
            <person name="Byrne K.P."/>
            <person name="Wolfe K.H."/>
        </authorList>
    </citation>
    <scope>NUCLEOTIDE SEQUENCE [LARGE SCALE GENOMIC DNA]</scope>
    <source>
        <strain evidence="6">ATCC 22294 / BCRC 22015 / CBS 2517 / CECT 1963 / NBRC 1671 / NRRL Y-8276</strain>
    </source>
</reference>
<organism evidence="5 6">
    <name type="scientific">Kazachstania africana (strain ATCC 22294 / BCRC 22015 / CBS 2517 / CECT 1963 / NBRC 1671 / NRRL Y-8276)</name>
    <name type="common">Yeast</name>
    <name type="synonym">Kluyveromyces africanus</name>
    <dbReference type="NCBI Taxonomy" id="1071382"/>
    <lineage>
        <taxon>Eukaryota</taxon>
        <taxon>Fungi</taxon>
        <taxon>Dikarya</taxon>
        <taxon>Ascomycota</taxon>
        <taxon>Saccharomycotina</taxon>
        <taxon>Saccharomycetes</taxon>
        <taxon>Saccharomycetales</taxon>
        <taxon>Saccharomycetaceae</taxon>
        <taxon>Kazachstania</taxon>
    </lineage>
</organism>
<dbReference type="InterPro" id="IPR008271">
    <property type="entry name" value="Ser/Thr_kinase_AS"/>
</dbReference>
<evidence type="ECO:0000313" key="5">
    <source>
        <dbReference type="EMBL" id="CCF57340.1"/>
    </source>
</evidence>
<dbReference type="Pfam" id="PF00069">
    <property type="entry name" value="Pkinase"/>
    <property type="match status" value="1"/>
</dbReference>
<dbReference type="Gene3D" id="3.30.200.20">
    <property type="entry name" value="Phosphorylase Kinase, domain 1"/>
    <property type="match status" value="1"/>
</dbReference>
<evidence type="ECO:0000313" key="6">
    <source>
        <dbReference type="Proteomes" id="UP000005220"/>
    </source>
</evidence>
<dbReference type="InterPro" id="IPR050108">
    <property type="entry name" value="CDK"/>
</dbReference>
<keyword evidence="6" id="KW-1185">Reference proteome</keyword>
<dbReference type="SUPFAM" id="SSF56112">
    <property type="entry name" value="Protein kinase-like (PK-like)"/>
    <property type="match status" value="1"/>
</dbReference>
<dbReference type="GO" id="GO:0005634">
    <property type="term" value="C:nucleus"/>
    <property type="evidence" value="ECO:0007669"/>
    <property type="project" value="TreeGrafter"/>
</dbReference>
<dbReference type="HOGENOM" id="CLU_000288_181_1_1"/>
<dbReference type="PROSITE" id="PS00108">
    <property type="entry name" value="PROTEIN_KINASE_ST"/>
    <property type="match status" value="1"/>
</dbReference>
<dbReference type="EMBL" id="HE650823">
    <property type="protein sequence ID" value="CCF57340.1"/>
    <property type="molecule type" value="Genomic_DNA"/>
</dbReference>
<keyword evidence="3" id="KW-0067">ATP-binding</keyword>
<dbReference type="KEGG" id="kaf:KAFR_0C03480"/>
<sequence>MNKLDQIDNGDKKLYKSTKFACIYKVKDIYAIKTVPVDFNAPPHNHKRELKILQDFNKIEESDKYIVKLLDYKLVDDELQFLLPFVPLTLHDFMSSQYKSHKKRYNPYYSTAETESPEKKYTNGFEVKTLLVPFLTQIIKAVNFVHKQKIIHRDIKPQNIMYQPNDNSLKLIDFGISYDYNDTQQLVTEPSSEKITDVSTSFYKAPELLFGVKNYDFKIDIWSVLVIASQWLQSEKLGNDFMVLPAMFDDGSGYLENGSDIRLILSIFDQLGVPSLDGWNELRDFGSADAFAGLFGEQGNGNYILDQEYSTQVGRMIEMLPKLNEIDDVKLKNKLVDLFLKMIPLQSKDRWDTGRLLQVLETL</sequence>
<proteinExistence type="inferred from homology"/>
<feature type="domain" description="Protein kinase" evidence="4">
    <location>
        <begin position="1"/>
        <end position="363"/>
    </location>
</feature>
<evidence type="ECO:0000256" key="2">
    <source>
        <dbReference type="ARBA" id="ARBA00022741"/>
    </source>
</evidence>
<gene>
    <name evidence="5" type="primary">KAFR0C03480</name>
    <name evidence="5" type="ORF">KAFR_0C03480</name>
</gene>
<dbReference type="GO" id="GO:0000086">
    <property type="term" value="P:G2/M transition of mitotic cell cycle"/>
    <property type="evidence" value="ECO:0007669"/>
    <property type="project" value="EnsemblFungi"/>
</dbReference>
<dbReference type="Proteomes" id="UP000005220">
    <property type="component" value="Chromosome 3"/>
</dbReference>
<dbReference type="GO" id="GO:0009891">
    <property type="term" value="P:positive regulation of biosynthetic process"/>
    <property type="evidence" value="ECO:0007669"/>
    <property type="project" value="UniProtKB-ARBA"/>
</dbReference>
<comment type="similarity">
    <text evidence="1">Belongs to the protein kinase superfamily. CMGC Ser/Thr protein kinase family. CDC2/CDKX subfamily.</text>
</comment>
<dbReference type="InterPro" id="IPR000719">
    <property type="entry name" value="Prot_kinase_dom"/>
</dbReference>
<accession>H2ASJ0</accession>
<dbReference type="GeneID" id="13885259"/>
<dbReference type="PROSITE" id="PS50011">
    <property type="entry name" value="PROTEIN_KINASE_DOM"/>
    <property type="match status" value="1"/>
</dbReference>
<dbReference type="InParanoid" id="H2ASJ0"/>
<dbReference type="SMART" id="SM00220">
    <property type="entry name" value="S_TKc"/>
    <property type="match status" value="1"/>
</dbReference>
<dbReference type="OrthoDB" id="413582at2759"/>
<dbReference type="eggNOG" id="KOG0594">
    <property type="taxonomic scope" value="Eukaryota"/>
</dbReference>
<evidence type="ECO:0000259" key="4">
    <source>
        <dbReference type="PROSITE" id="PS50011"/>
    </source>
</evidence>
<keyword evidence="2" id="KW-0547">Nucleotide-binding</keyword>
<dbReference type="AlphaFoldDB" id="H2ASJ0"/>
<dbReference type="GO" id="GO:0005737">
    <property type="term" value="C:cytoplasm"/>
    <property type="evidence" value="ECO:0007669"/>
    <property type="project" value="EnsemblFungi"/>
</dbReference>
<dbReference type="InterPro" id="IPR011009">
    <property type="entry name" value="Kinase-like_dom_sf"/>
</dbReference>
<dbReference type="Gene3D" id="1.10.510.10">
    <property type="entry name" value="Transferase(Phosphotransferase) domain 1"/>
    <property type="match status" value="1"/>
</dbReference>
<dbReference type="GO" id="GO:0051321">
    <property type="term" value="P:meiotic cell cycle"/>
    <property type="evidence" value="ECO:0007669"/>
    <property type="project" value="EnsemblFungi"/>
</dbReference>
<dbReference type="PANTHER" id="PTHR24056">
    <property type="entry name" value="CELL DIVISION PROTEIN KINASE"/>
    <property type="match status" value="1"/>
</dbReference>
<dbReference type="PANTHER" id="PTHR24056:SF508">
    <property type="entry name" value="CYCLIN-DEPENDENT KINASE 10"/>
    <property type="match status" value="1"/>
</dbReference>
<dbReference type="RefSeq" id="XP_003956475.1">
    <property type="nucleotide sequence ID" value="XM_003956426.1"/>
</dbReference>
<dbReference type="GO" id="GO:0097472">
    <property type="term" value="F:cyclin-dependent protein kinase activity"/>
    <property type="evidence" value="ECO:0007669"/>
    <property type="project" value="EnsemblFungi"/>
</dbReference>
<evidence type="ECO:0000256" key="3">
    <source>
        <dbReference type="ARBA" id="ARBA00022840"/>
    </source>
</evidence>
<dbReference type="FunCoup" id="H2ASJ0">
    <property type="interactions" value="339"/>
</dbReference>
<dbReference type="GO" id="GO:0060633">
    <property type="term" value="P:negative regulation of transcription initiation by RNA polymerase II"/>
    <property type="evidence" value="ECO:0007669"/>
    <property type="project" value="EnsemblFungi"/>
</dbReference>
<evidence type="ECO:0000256" key="1">
    <source>
        <dbReference type="ARBA" id="ARBA00006485"/>
    </source>
</evidence>
<dbReference type="STRING" id="1071382.H2ASJ0"/>
<dbReference type="GO" id="GO:0004674">
    <property type="term" value="F:protein serine/threonine kinase activity"/>
    <property type="evidence" value="ECO:0007669"/>
    <property type="project" value="TreeGrafter"/>
</dbReference>
<name>H2ASJ0_KAZAF</name>
<dbReference type="GO" id="GO:0005524">
    <property type="term" value="F:ATP binding"/>
    <property type="evidence" value="ECO:0007669"/>
    <property type="project" value="UniProtKB-KW"/>
</dbReference>
<protein>
    <recommendedName>
        <fullName evidence="4">Protein kinase domain-containing protein</fullName>
    </recommendedName>
</protein>